<gene>
    <name evidence="4" type="ORF">G7K_6286-t1</name>
</gene>
<feature type="transmembrane region" description="Helical" evidence="1">
    <location>
        <begin position="242"/>
        <end position="267"/>
    </location>
</feature>
<dbReference type="SUPFAM" id="SSF53448">
    <property type="entry name" value="Nucleotide-diphospho-sugar transferases"/>
    <property type="match status" value="1"/>
</dbReference>
<sequence>MNFLNLAKKLKKSSPVRPAPASPLVSYQGEKSSAASVSDTSEYKYKRNLFLGNLIQTQELDHDPEVADDHARRLFRHCAYQGFFGNAGNLGRSSAICLKGGEDFAIVRAEGQEDNLKDYVAALDMQLAIVIDNPIAYSIPVRLLAEHIAGDKHGLQVLECLSQLSRARLDQPVAYCAQEKLFVVWSQDPEKCMDLAKTVNDGLQQIVWNDEKDVGGVEVVDVEVGSMEGESAPDNILRKRRILVPFFVSCAFLAWGAFFGLILQKLLQEYRYDGSTYRFAYIAYFPITFVMSLFFVLVVIKNVYEIFGPVGMAFRNSFAYSAIPPKRMTGVLPQITIQCPVYKESLADVIEPTITSVKVAMRRYEKQGGTVNLVVCDDRMQLVDERSQEFRKAYYRKNSIGWVARPGHGVDGYVRAGRFKKASNLNTMMGVSVKVEERLKQIDRSNPEGWTPIDEERAYRSILSNVIAEDGRVWAEGNIRLGELILLIDSDTRVPSDCLLDAASEFAESPHLAVLQHASGVMHVSWDFFERGMAYFTSHIYRSIRISCASGDLAPFVGHNAFIRWSAVQTAAEWTHPDDGQPRWWSESHVSEDFEMALKLQCAGHSIRLAAYTKGEFREGVSLTVADEITRWEKYAYGCSELMFNPIRTWLWRSPFTPLFRQFLSTRSIPLFAKFTLLSYVGTYYALGAVWVFTFANYFFTGWAANLIDHVYADSFSTLISILVVFYGLSPLAGSIVSYKLGDKSFFRAMVETVKWTPFFSLFFSGISFRISAALLSHLFEYNMQWGATTKEVTNSDLFTELPKIFRDFRYTYLFFGIQIPMMLYLAFGAPYQWVINGLNSCFPLAVCIVGHMLLPLLLNPSLFKV</sequence>
<keyword evidence="1" id="KW-0472">Membrane</keyword>
<proteinExistence type="predicted"/>
<keyword evidence="1" id="KW-1133">Transmembrane helix</keyword>
<dbReference type="OMA" id="RTFIWSA"/>
<dbReference type="InterPro" id="IPR001173">
    <property type="entry name" value="Glyco_trans_2-like"/>
</dbReference>
<evidence type="ECO:0000313" key="5">
    <source>
        <dbReference type="Proteomes" id="UP000033140"/>
    </source>
</evidence>
<feature type="transmembrane region" description="Helical" evidence="1">
    <location>
        <begin position="811"/>
        <end position="830"/>
    </location>
</feature>
<keyword evidence="1" id="KW-0812">Transmembrane</keyword>
<feature type="transmembrane region" description="Helical" evidence="1">
    <location>
        <begin position="279"/>
        <end position="300"/>
    </location>
</feature>
<feature type="transmembrane region" description="Helical" evidence="1">
    <location>
        <begin position="842"/>
        <end position="859"/>
    </location>
</feature>
<reference evidence="4 5" key="3">
    <citation type="journal article" date="2015" name="Genome Announc.">
        <title>Draft Genome Sequence of the Archiascomycetous Yeast Saitoella complicata.</title>
        <authorList>
            <person name="Yamauchi K."/>
            <person name="Kondo S."/>
            <person name="Hamamoto M."/>
            <person name="Takahashi Y."/>
            <person name="Ogura Y."/>
            <person name="Hayashi T."/>
            <person name="Nishida H."/>
        </authorList>
    </citation>
    <scope>NUCLEOTIDE SEQUENCE [LARGE SCALE GENOMIC DNA]</scope>
    <source>
        <strain evidence="4 5">NRRL Y-17804</strain>
    </source>
</reference>
<feature type="domain" description="Glycosyltransferase 2-like" evidence="2">
    <location>
        <begin position="484"/>
        <end position="692"/>
    </location>
</feature>
<dbReference type="AlphaFoldDB" id="A0A0E9NQY2"/>
<dbReference type="InterPro" id="IPR029044">
    <property type="entry name" value="Nucleotide-diphossugar_trans"/>
</dbReference>
<reference evidence="4 5" key="1">
    <citation type="journal article" date="2011" name="J. Gen. Appl. Microbiol.">
        <title>Draft genome sequencing of the enigmatic yeast Saitoella complicata.</title>
        <authorList>
            <person name="Nishida H."/>
            <person name="Hamamoto M."/>
            <person name="Sugiyama J."/>
        </authorList>
    </citation>
    <scope>NUCLEOTIDE SEQUENCE [LARGE SCALE GENOMIC DNA]</scope>
    <source>
        <strain evidence="4 5">NRRL Y-17804</strain>
    </source>
</reference>
<evidence type="ECO:0000256" key="1">
    <source>
        <dbReference type="SAM" id="Phobius"/>
    </source>
</evidence>
<feature type="transmembrane region" description="Helical" evidence="1">
    <location>
        <begin position="677"/>
        <end position="699"/>
    </location>
</feature>
<feature type="transmembrane region" description="Helical" evidence="1">
    <location>
        <begin position="759"/>
        <end position="780"/>
    </location>
</feature>
<evidence type="ECO:0000259" key="2">
    <source>
        <dbReference type="Pfam" id="PF13632"/>
    </source>
</evidence>
<feature type="domain" description="DUF7928" evidence="3">
    <location>
        <begin position="70"/>
        <end position="213"/>
    </location>
</feature>
<evidence type="ECO:0000313" key="4">
    <source>
        <dbReference type="EMBL" id="GAO52203.1"/>
    </source>
</evidence>
<dbReference type="Pfam" id="PF13632">
    <property type="entry name" value="Glyco_trans_2_3"/>
    <property type="match status" value="1"/>
</dbReference>
<organism evidence="4 5">
    <name type="scientific">Saitoella complicata (strain BCRC 22490 / CBS 7301 / JCM 7358 / NBRC 10748 / NRRL Y-17804)</name>
    <dbReference type="NCBI Taxonomy" id="698492"/>
    <lineage>
        <taxon>Eukaryota</taxon>
        <taxon>Fungi</taxon>
        <taxon>Dikarya</taxon>
        <taxon>Ascomycota</taxon>
        <taxon>Taphrinomycotina</taxon>
        <taxon>Taphrinomycotina incertae sedis</taxon>
        <taxon>Saitoella</taxon>
    </lineage>
</organism>
<dbReference type="STRING" id="698492.A0A0E9NQY2"/>
<keyword evidence="5" id="KW-1185">Reference proteome</keyword>
<reference evidence="4 5" key="2">
    <citation type="journal article" date="2014" name="J. Gen. Appl. Microbiol.">
        <title>The early diverging ascomycetous budding yeast Saitoella complicata has three histone deacetylases belonging to the Clr6, Hos2, and Rpd3 lineages.</title>
        <authorList>
            <person name="Nishida H."/>
            <person name="Matsumoto T."/>
            <person name="Kondo S."/>
            <person name="Hamamoto M."/>
            <person name="Yoshikawa H."/>
        </authorList>
    </citation>
    <scope>NUCLEOTIDE SEQUENCE [LARGE SCALE GENOMIC DNA]</scope>
    <source>
        <strain evidence="4 5">NRRL Y-17804</strain>
    </source>
</reference>
<protein>
    <submittedName>
        <fullName evidence="4">Uncharacterized protein</fullName>
    </submittedName>
</protein>
<dbReference type="PANTHER" id="PTHR35408:SF2">
    <property type="entry name" value="GLYCOSYLTRANSFERASE 2-LIKE DOMAIN-CONTAINING PROTEIN"/>
    <property type="match status" value="1"/>
</dbReference>
<dbReference type="InterPro" id="IPR057688">
    <property type="entry name" value="DUF7928"/>
</dbReference>
<dbReference type="EMBL" id="BACD03000062">
    <property type="protein sequence ID" value="GAO52203.1"/>
    <property type="molecule type" value="Genomic_DNA"/>
</dbReference>
<name>A0A0E9NQY2_SAICN</name>
<dbReference type="Pfam" id="PF25550">
    <property type="entry name" value="DUF7928"/>
    <property type="match status" value="1"/>
</dbReference>
<evidence type="ECO:0000259" key="3">
    <source>
        <dbReference type="Pfam" id="PF25550"/>
    </source>
</evidence>
<accession>A0A0E9NQY2</accession>
<feature type="transmembrane region" description="Helical" evidence="1">
    <location>
        <begin position="719"/>
        <end position="739"/>
    </location>
</feature>
<dbReference type="Proteomes" id="UP000033140">
    <property type="component" value="Unassembled WGS sequence"/>
</dbReference>
<dbReference type="Gene3D" id="3.90.550.10">
    <property type="entry name" value="Spore Coat Polysaccharide Biosynthesis Protein SpsA, Chain A"/>
    <property type="match status" value="1"/>
</dbReference>
<dbReference type="PANTHER" id="PTHR35408">
    <property type="entry name" value="CHROMOSOME 15, WHOLE GENOME SHOTGUN SEQUENCE"/>
    <property type="match status" value="1"/>
</dbReference>
<comment type="caution">
    <text evidence="4">The sequence shown here is derived from an EMBL/GenBank/DDBJ whole genome shotgun (WGS) entry which is preliminary data.</text>
</comment>